<reference evidence="1" key="1">
    <citation type="submission" date="2016-03" db="EMBL/GenBank/DDBJ databases">
        <title>Draft genome sequence of Rosellinia necatrix.</title>
        <authorList>
            <person name="Kanematsu S."/>
        </authorList>
    </citation>
    <scope>NUCLEOTIDE SEQUENCE [LARGE SCALE GENOMIC DNA]</scope>
    <source>
        <strain evidence="1">W97</strain>
    </source>
</reference>
<dbReference type="Proteomes" id="UP000054516">
    <property type="component" value="Unassembled WGS sequence"/>
</dbReference>
<sequence>MAAAAERIRARHACAAGRVQDHVRGPGGSRLLRLEAWKAATRAAFLAVADRNAVLASKADAGLAEATVCRAAAAAERPACLNNIGRIAEAIAAIWSRRKALTRINPTTRGRREVLLR</sequence>
<protein>
    <submittedName>
        <fullName evidence="1">Putative succinate dehydrogenase membrane anchor subunit protein</fullName>
    </submittedName>
</protein>
<keyword evidence="2" id="KW-1185">Reference proteome</keyword>
<gene>
    <name evidence="1" type="ORF">SAMD00023353_6400090</name>
</gene>
<dbReference type="AlphaFoldDB" id="A0A1S8AAF8"/>
<accession>A0A1S8AAF8</accession>
<proteinExistence type="predicted"/>
<evidence type="ECO:0000313" key="1">
    <source>
        <dbReference type="EMBL" id="GAW27029.1"/>
    </source>
</evidence>
<organism evidence="1">
    <name type="scientific">Rosellinia necatrix</name>
    <name type="common">White root-rot fungus</name>
    <dbReference type="NCBI Taxonomy" id="77044"/>
    <lineage>
        <taxon>Eukaryota</taxon>
        <taxon>Fungi</taxon>
        <taxon>Dikarya</taxon>
        <taxon>Ascomycota</taxon>
        <taxon>Pezizomycotina</taxon>
        <taxon>Sordariomycetes</taxon>
        <taxon>Xylariomycetidae</taxon>
        <taxon>Xylariales</taxon>
        <taxon>Xylariaceae</taxon>
        <taxon>Rosellinia</taxon>
    </lineage>
</organism>
<dbReference type="EMBL" id="DF977509">
    <property type="protein sequence ID" value="GAW27029.1"/>
    <property type="molecule type" value="Genomic_DNA"/>
</dbReference>
<name>A0A1S8AAF8_ROSNE</name>
<evidence type="ECO:0000313" key="2">
    <source>
        <dbReference type="Proteomes" id="UP000054516"/>
    </source>
</evidence>